<dbReference type="AlphaFoldDB" id="A0A1Z5KIS7"/>
<gene>
    <name evidence="1" type="ORF">FisN_18Hh243</name>
</gene>
<feature type="non-terminal residue" evidence="1">
    <location>
        <position position="150"/>
    </location>
</feature>
<dbReference type="Gene3D" id="3.90.190.10">
    <property type="entry name" value="Protein tyrosine phosphatase superfamily"/>
    <property type="match status" value="1"/>
</dbReference>
<dbReference type="InParanoid" id="A0A1Z5KIS7"/>
<comment type="caution">
    <text evidence="1">The sequence shown here is derived from an EMBL/GenBank/DDBJ whole genome shotgun (WGS) entry which is preliminary data.</text>
</comment>
<name>A0A1Z5KIS7_FISSO</name>
<reference evidence="1 2" key="1">
    <citation type="journal article" date="2015" name="Plant Cell">
        <title>Oil accumulation by the oleaginous diatom Fistulifera solaris as revealed by the genome and transcriptome.</title>
        <authorList>
            <person name="Tanaka T."/>
            <person name="Maeda Y."/>
            <person name="Veluchamy A."/>
            <person name="Tanaka M."/>
            <person name="Abida H."/>
            <person name="Marechal E."/>
            <person name="Bowler C."/>
            <person name="Muto M."/>
            <person name="Sunaga Y."/>
            <person name="Tanaka M."/>
            <person name="Yoshino T."/>
            <person name="Taniguchi T."/>
            <person name="Fukuda Y."/>
            <person name="Nemoto M."/>
            <person name="Matsumoto M."/>
            <person name="Wong P.S."/>
            <person name="Aburatani S."/>
            <person name="Fujibuchi W."/>
        </authorList>
    </citation>
    <scope>NUCLEOTIDE SEQUENCE [LARGE SCALE GENOMIC DNA]</scope>
    <source>
        <strain evidence="1 2">JPCC DA0580</strain>
    </source>
</reference>
<accession>A0A1Z5KIS7</accession>
<dbReference type="EMBL" id="BDSP01000239">
    <property type="protein sequence ID" value="GAX26127.1"/>
    <property type="molecule type" value="Genomic_DNA"/>
</dbReference>
<proteinExistence type="predicted"/>
<dbReference type="GO" id="GO:0004721">
    <property type="term" value="F:phosphoprotein phosphatase activity"/>
    <property type="evidence" value="ECO:0007669"/>
    <property type="project" value="InterPro"/>
</dbReference>
<dbReference type="Pfam" id="PF13350">
    <property type="entry name" value="Y_phosphatase3"/>
    <property type="match status" value="1"/>
</dbReference>
<sequence length="150" mass="17258">MIQFLFVLALELTSKQFTTLRNFRPIIAPNVFRSAALDQLSQTEAQILYESLRSGIVLDLRNQDEMEKSQSKATEGSQWFYDQLQDSNRLTRIHLPILQNVDEFWDVTISHMPLWDRFAATAQTIVQAGALDRAAARYLESQGLFGLYRS</sequence>
<dbReference type="InterPro" id="IPR026893">
    <property type="entry name" value="Tyr/Ser_Pase_IphP-type"/>
</dbReference>
<evidence type="ECO:0000313" key="1">
    <source>
        <dbReference type="EMBL" id="GAX26127.1"/>
    </source>
</evidence>
<organism evidence="1 2">
    <name type="scientific">Fistulifera solaris</name>
    <name type="common">Oleaginous diatom</name>
    <dbReference type="NCBI Taxonomy" id="1519565"/>
    <lineage>
        <taxon>Eukaryota</taxon>
        <taxon>Sar</taxon>
        <taxon>Stramenopiles</taxon>
        <taxon>Ochrophyta</taxon>
        <taxon>Bacillariophyta</taxon>
        <taxon>Bacillariophyceae</taxon>
        <taxon>Bacillariophycidae</taxon>
        <taxon>Naviculales</taxon>
        <taxon>Naviculaceae</taxon>
        <taxon>Fistulifera</taxon>
    </lineage>
</organism>
<dbReference type="Proteomes" id="UP000198406">
    <property type="component" value="Unassembled WGS sequence"/>
</dbReference>
<evidence type="ECO:0000313" key="2">
    <source>
        <dbReference type="Proteomes" id="UP000198406"/>
    </source>
</evidence>
<keyword evidence="2" id="KW-1185">Reference proteome</keyword>
<protein>
    <submittedName>
        <fullName evidence="1">Uncharacterized protein</fullName>
    </submittedName>
</protein>
<dbReference type="InterPro" id="IPR029021">
    <property type="entry name" value="Prot-tyrosine_phosphatase-like"/>
</dbReference>